<comment type="caution">
    <text evidence="6">The sequence shown here is derived from an EMBL/GenBank/DDBJ whole genome shotgun (WGS) entry which is preliminary data.</text>
</comment>
<dbReference type="InterPro" id="IPR036116">
    <property type="entry name" value="FN3_sf"/>
</dbReference>
<dbReference type="InterPro" id="IPR003961">
    <property type="entry name" value="FN3_dom"/>
</dbReference>
<feature type="region of interest" description="Disordered" evidence="3">
    <location>
        <begin position="494"/>
        <end position="567"/>
    </location>
</feature>
<dbReference type="Gene3D" id="2.60.40.10">
    <property type="entry name" value="Immunoglobulins"/>
    <property type="match status" value="1"/>
</dbReference>
<keyword evidence="4" id="KW-0812">Transmembrane</keyword>
<proteinExistence type="predicted"/>
<feature type="transmembrane region" description="Helical" evidence="4">
    <location>
        <begin position="84"/>
        <end position="105"/>
    </location>
</feature>
<dbReference type="PANTHER" id="PTHR30383:SF5">
    <property type="entry name" value="SGNH HYDROLASE-TYPE ESTERASE DOMAIN-CONTAINING PROTEIN"/>
    <property type="match status" value="1"/>
</dbReference>
<dbReference type="GO" id="GO:0000272">
    <property type="term" value="P:polysaccharide catabolic process"/>
    <property type="evidence" value="ECO:0007669"/>
    <property type="project" value="UniProtKB-KW"/>
</dbReference>
<feature type="domain" description="Fibronectin type-III" evidence="5">
    <location>
        <begin position="360"/>
        <end position="458"/>
    </location>
</feature>
<dbReference type="PROSITE" id="PS50853">
    <property type="entry name" value="FN3"/>
    <property type="match status" value="1"/>
</dbReference>
<dbReference type="SUPFAM" id="SSF49265">
    <property type="entry name" value="Fibronectin type III"/>
    <property type="match status" value="1"/>
</dbReference>
<feature type="region of interest" description="Disordered" evidence="3">
    <location>
        <begin position="446"/>
        <end position="466"/>
    </location>
</feature>
<evidence type="ECO:0000256" key="3">
    <source>
        <dbReference type="SAM" id="MobiDB-lite"/>
    </source>
</evidence>
<keyword evidence="4" id="KW-1133">Transmembrane helix</keyword>
<sequence>MRDPSETDASAASGGGGDDPCPEALPRRARLLRALRSRAARALTPLRDLTWQDLSPRSVVGRGLARWRHRSPRPRSSRFEPGPFGLFGVMLAAMAATLLIIQVSAGGPGGAEDELVDEPVTIPGPPPGELRIMVVGDALTQGSSGDSTWRYHLWKHLEESGVEFDLVGPREGVHPLEGEKEDDAVYADPDFDTDHAALWGLTAQEMSTGTAQVAAEHGPQYLLLLAGMEDILDGGDADLALDGVGETISTVRVVQGETRFVVGELPQAEGTGDDERVNTEIARFNMGLVELAQQVTSADSPVVVARVADGYSPVRDNWEGVHPNARGQVRIAAAFADALARPLQVGEPYPRPLPEVDVGPRREPEPEAEETEDGLRLSWPGVPGATAFRVSQRRVEPDPDEETVLPLEPVRDGDGWSALVEGLFSGAEYEFTVTAFKGRDEGASSEPLRLVWDGDPPPGPEGLRSAGDGVALVWDEVGEATHYEVWVRPLECSAGDDRRAPAEPDDGTGSPDPGEPTAPVGPPEGEPTPSPEPRPEPEPEPALPEPPAGAVCGPQDGLGPDEGEGWLLVGPVEGTRWEVSVPERYEVAVRSYRDYVKGGYSASFPLTDR</sequence>
<dbReference type="CDD" id="cd00063">
    <property type="entry name" value="FN3"/>
    <property type="match status" value="1"/>
</dbReference>
<evidence type="ECO:0000259" key="5">
    <source>
        <dbReference type="PROSITE" id="PS50853"/>
    </source>
</evidence>
<keyword evidence="2" id="KW-0624">Polysaccharide degradation</keyword>
<keyword evidence="4" id="KW-0472">Membrane</keyword>
<dbReference type="Gene3D" id="3.40.50.1110">
    <property type="entry name" value="SGNH hydrolase"/>
    <property type="match status" value="1"/>
</dbReference>
<organism evidence="6 7">
    <name type="scientific">Nocardiopsis algeriensis</name>
    <dbReference type="NCBI Taxonomy" id="1478215"/>
    <lineage>
        <taxon>Bacteria</taxon>
        <taxon>Bacillati</taxon>
        <taxon>Actinomycetota</taxon>
        <taxon>Actinomycetes</taxon>
        <taxon>Streptosporangiales</taxon>
        <taxon>Nocardiopsidaceae</taxon>
        <taxon>Nocardiopsis</taxon>
    </lineage>
</organism>
<dbReference type="GO" id="GO:0016798">
    <property type="term" value="F:hydrolase activity, acting on glycosyl bonds"/>
    <property type="evidence" value="ECO:0007669"/>
    <property type="project" value="UniProtKB-KW"/>
</dbReference>
<keyword evidence="7" id="KW-1185">Reference proteome</keyword>
<dbReference type="SMART" id="SM00060">
    <property type="entry name" value="FN3"/>
    <property type="match status" value="2"/>
</dbReference>
<dbReference type="InterPro" id="IPR036514">
    <property type="entry name" value="SGNH_hydro_sf"/>
</dbReference>
<dbReference type="AlphaFoldDB" id="A0A841IKX7"/>
<dbReference type="EMBL" id="JACHJO010000002">
    <property type="protein sequence ID" value="MBB6118722.1"/>
    <property type="molecule type" value="Genomic_DNA"/>
</dbReference>
<evidence type="ECO:0000256" key="1">
    <source>
        <dbReference type="ARBA" id="ARBA00023295"/>
    </source>
</evidence>
<feature type="region of interest" description="Disordered" evidence="3">
    <location>
        <begin position="346"/>
        <end position="379"/>
    </location>
</feature>
<dbReference type="GO" id="GO:0004622">
    <property type="term" value="F:phosphatidylcholine lysophospholipase activity"/>
    <property type="evidence" value="ECO:0007669"/>
    <property type="project" value="TreeGrafter"/>
</dbReference>
<dbReference type="InterPro" id="IPR051532">
    <property type="entry name" value="Ester_Hydrolysis_Enzymes"/>
</dbReference>
<feature type="region of interest" description="Disordered" evidence="3">
    <location>
        <begin position="390"/>
        <end position="409"/>
    </location>
</feature>
<keyword evidence="1" id="KW-0378">Hydrolase</keyword>
<dbReference type="InterPro" id="IPR013783">
    <property type="entry name" value="Ig-like_fold"/>
</dbReference>
<dbReference type="RefSeq" id="WP_184287228.1">
    <property type="nucleotide sequence ID" value="NZ_JACHJO010000002.1"/>
</dbReference>
<evidence type="ECO:0000313" key="7">
    <source>
        <dbReference type="Proteomes" id="UP000536604"/>
    </source>
</evidence>
<accession>A0A841IKX7</accession>
<feature type="region of interest" description="Disordered" evidence="3">
    <location>
        <begin position="1"/>
        <end position="25"/>
    </location>
</feature>
<name>A0A841IKX7_9ACTN</name>
<evidence type="ECO:0000256" key="4">
    <source>
        <dbReference type="SAM" id="Phobius"/>
    </source>
</evidence>
<keyword evidence="2" id="KW-0119">Carbohydrate metabolism</keyword>
<gene>
    <name evidence="6" type="ORF">FHS13_000654</name>
</gene>
<dbReference type="Proteomes" id="UP000536604">
    <property type="component" value="Unassembled WGS sequence"/>
</dbReference>
<feature type="compositionally biased region" description="Pro residues" evidence="3">
    <location>
        <begin position="513"/>
        <end position="532"/>
    </location>
</feature>
<protein>
    <submittedName>
        <fullName evidence="6">Lysophospholipase L1-like esterase</fullName>
    </submittedName>
</protein>
<evidence type="ECO:0000313" key="6">
    <source>
        <dbReference type="EMBL" id="MBB6118722.1"/>
    </source>
</evidence>
<reference evidence="6 7" key="1">
    <citation type="submission" date="2020-08" db="EMBL/GenBank/DDBJ databases">
        <title>Genomic Encyclopedia of Type Strains, Phase III (KMG-III): the genomes of soil and plant-associated and newly described type strains.</title>
        <authorList>
            <person name="Whitman W."/>
        </authorList>
    </citation>
    <scope>NUCLEOTIDE SEQUENCE [LARGE SCALE GENOMIC DNA]</scope>
    <source>
        <strain evidence="6 7">CECT 8712</strain>
    </source>
</reference>
<evidence type="ECO:0000256" key="2">
    <source>
        <dbReference type="ARBA" id="ARBA00023326"/>
    </source>
</evidence>
<dbReference type="SUPFAM" id="SSF52266">
    <property type="entry name" value="SGNH hydrolase"/>
    <property type="match status" value="1"/>
</dbReference>
<dbReference type="PANTHER" id="PTHR30383">
    <property type="entry name" value="THIOESTERASE 1/PROTEASE 1/LYSOPHOSPHOLIPASE L1"/>
    <property type="match status" value="1"/>
</dbReference>
<keyword evidence="1" id="KW-0326">Glycosidase</keyword>